<dbReference type="AlphaFoldDB" id="A0AAD5RZL8"/>
<feature type="region of interest" description="Disordered" evidence="1">
    <location>
        <begin position="199"/>
        <end position="245"/>
    </location>
</feature>
<evidence type="ECO:0000313" key="2">
    <source>
        <dbReference type="EMBL" id="KAJ2906789.1"/>
    </source>
</evidence>
<keyword evidence="3" id="KW-1185">Reference proteome</keyword>
<feature type="region of interest" description="Disordered" evidence="1">
    <location>
        <begin position="59"/>
        <end position="78"/>
    </location>
</feature>
<comment type="caution">
    <text evidence="2">The sequence shown here is derived from an EMBL/GenBank/DDBJ whole genome shotgun (WGS) entry which is preliminary data.</text>
</comment>
<accession>A0AAD5RZL8</accession>
<evidence type="ECO:0000256" key="1">
    <source>
        <dbReference type="SAM" id="MobiDB-lite"/>
    </source>
</evidence>
<sequence>MPRAEEQSSQVAPQHPAEMAAVPPKIQRFKEAMRLVYGNFDSPPSPYLRAMASASSSTSLSSLAGVGGGMAHKATPSSSSSFSAAAAATLKPETAATGGKGAASSAAPTTTTSAMQKKKRRDTLTPPPSPLLTVGGIPQWAESWTPPSHPGAGGHRGRYLWTDAFGLVNMLTLWKESGNGTYLVLAKRLARRVHEVLGREREPRGAGEEEEEGGGGGGGGEKRYNRLPGATDEEPLKGGLRIGKEDSRGADGDGMYLHYITLWAFALTQLGLASREGEWVTLAAKLLKSVHRAFVREEHVGRKRTLRIVWKVSSDMEHVLVDRMGHLDAVTGLGVVRFISAAAEKLGVDLGKDEHGVGLEREEKDYAEVVEMREKVMGEGEGGNGGAGGAKVSPSRDMLDLGMGLWVAMLPGLRDQESWAGEFVEDSVTMAKTVMRKEGGVLAQKEGGRLAFREFGAVMGLKCCLCDGGYEEKEGMGAGKGVSANAIEADRKYLLGRGDDVLKFWEDFMARSEDEEFEPIALVMYAAALVPGAFRPDYFDSN</sequence>
<protein>
    <submittedName>
        <fullName evidence="2">Uncharacterized protein</fullName>
    </submittedName>
</protein>
<dbReference type="Proteomes" id="UP001201980">
    <property type="component" value="Unassembled WGS sequence"/>
</dbReference>
<reference evidence="2" key="1">
    <citation type="submission" date="2022-07" db="EMBL/GenBank/DDBJ databases">
        <title>Draft genome sequence of Zalerion maritima ATCC 34329, a (micro)plastics degrading marine fungus.</title>
        <authorList>
            <person name="Paco A."/>
            <person name="Goncalves M.F.M."/>
            <person name="Rocha-Santos T.A.P."/>
            <person name="Alves A."/>
        </authorList>
    </citation>
    <scope>NUCLEOTIDE SEQUENCE</scope>
    <source>
        <strain evidence="2">ATCC 34329</strain>
    </source>
</reference>
<proteinExistence type="predicted"/>
<feature type="region of interest" description="Disordered" evidence="1">
    <location>
        <begin position="1"/>
        <end position="24"/>
    </location>
</feature>
<evidence type="ECO:0000313" key="3">
    <source>
        <dbReference type="Proteomes" id="UP001201980"/>
    </source>
</evidence>
<feature type="region of interest" description="Disordered" evidence="1">
    <location>
        <begin position="93"/>
        <end position="133"/>
    </location>
</feature>
<gene>
    <name evidence="2" type="ORF">MKZ38_010780</name>
</gene>
<organism evidence="2 3">
    <name type="scientific">Zalerion maritima</name>
    <dbReference type="NCBI Taxonomy" id="339359"/>
    <lineage>
        <taxon>Eukaryota</taxon>
        <taxon>Fungi</taxon>
        <taxon>Dikarya</taxon>
        <taxon>Ascomycota</taxon>
        <taxon>Pezizomycotina</taxon>
        <taxon>Sordariomycetes</taxon>
        <taxon>Lulworthiomycetidae</taxon>
        <taxon>Lulworthiales</taxon>
        <taxon>Lulworthiaceae</taxon>
        <taxon>Zalerion</taxon>
    </lineage>
</organism>
<dbReference type="EMBL" id="JAKWBI020000009">
    <property type="protein sequence ID" value="KAJ2906789.1"/>
    <property type="molecule type" value="Genomic_DNA"/>
</dbReference>
<feature type="compositionally biased region" description="Low complexity" evidence="1">
    <location>
        <begin position="93"/>
        <end position="114"/>
    </location>
</feature>
<name>A0AAD5RZL8_9PEZI</name>